<dbReference type="EMBL" id="CAKMRJ010000001">
    <property type="protein sequence ID" value="CAH1415197.1"/>
    <property type="molecule type" value="Genomic_DNA"/>
</dbReference>
<dbReference type="Proteomes" id="UP001157418">
    <property type="component" value="Unassembled WGS sequence"/>
</dbReference>
<organism evidence="1 2">
    <name type="scientific">Lactuca virosa</name>
    <dbReference type="NCBI Taxonomy" id="75947"/>
    <lineage>
        <taxon>Eukaryota</taxon>
        <taxon>Viridiplantae</taxon>
        <taxon>Streptophyta</taxon>
        <taxon>Embryophyta</taxon>
        <taxon>Tracheophyta</taxon>
        <taxon>Spermatophyta</taxon>
        <taxon>Magnoliopsida</taxon>
        <taxon>eudicotyledons</taxon>
        <taxon>Gunneridae</taxon>
        <taxon>Pentapetalae</taxon>
        <taxon>asterids</taxon>
        <taxon>campanulids</taxon>
        <taxon>Asterales</taxon>
        <taxon>Asteraceae</taxon>
        <taxon>Cichorioideae</taxon>
        <taxon>Cichorieae</taxon>
        <taxon>Lactucinae</taxon>
        <taxon>Lactuca</taxon>
    </lineage>
</organism>
<dbReference type="InterPro" id="IPR036812">
    <property type="entry name" value="NAD(P)_OxRdtase_dom_sf"/>
</dbReference>
<dbReference type="InterPro" id="IPR020471">
    <property type="entry name" value="AKR"/>
</dbReference>
<dbReference type="SUPFAM" id="SSF51430">
    <property type="entry name" value="NAD(P)-linked oxidoreductase"/>
    <property type="match status" value="1"/>
</dbReference>
<evidence type="ECO:0000313" key="2">
    <source>
        <dbReference type="Proteomes" id="UP001157418"/>
    </source>
</evidence>
<dbReference type="PANTHER" id="PTHR42686">
    <property type="entry name" value="GH17980P-RELATED"/>
    <property type="match status" value="1"/>
</dbReference>
<gene>
    <name evidence="1" type="ORF">LVIROSA_LOCUS3058</name>
</gene>
<proteinExistence type="predicted"/>
<name>A0AAU9LLD7_9ASTR</name>
<dbReference type="GO" id="GO:0019853">
    <property type="term" value="P:L-ascorbic acid biosynthetic process"/>
    <property type="evidence" value="ECO:0007669"/>
    <property type="project" value="TreeGrafter"/>
</dbReference>
<dbReference type="GO" id="GO:0005829">
    <property type="term" value="C:cytosol"/>
    <property type="evidence" value="ECO:0007669"/>
    <property type="project" value="TreeGrafter"/>
</dbReference>
<keyword evidence="2" id="KW-1185">Reference proteome</keyword>
<protein>
    <submittedName>
        <fullName evidence="1">Uncharacterized protein</fullName>
    </submittedName>
</protein>
<reference evidence="1 2" key="1">
    <citation type="submission" date="2022-01" db="EMBL/GenBank/DDBJ databases">
        <authorList>
            <person name="Xiong W."/>
            <person name="Schranz E."/>
        </authorList>
    </citation>
    <scope>NUCLEOTIDE SEQUENCE [LARGE SCALE GENOMIC DNA]</scope>
</reference>
<dbReference type="PANTHER" id="PTHR42686:SF1">
    <property type="entry name" value="GH17980P-RELATED"/>
    <property type="match status" value="1"/>
</dbReference>
<sequence>MKFQKGPTEDLKSNIKKKTRINLCNIFLPFLIWIPHNNNSSANGHNGQTNGGAISIQWWHKCWHVGITGTGYKQLPRERVCVSCSNFTYDTTLDDLLPYLKAMIVGVISASPLSMGLITENSPPASSELKDACRKAADFCKKKGKDISKLSMKYSLCNEHILWG</sequence>
<evidence type="ECO:0000313" key="1">
    <source>
        <dbReference type="EMBL" id="CAH1415197.1"/>
    </source>
</evidence>
<dbReference type="AlphaFoldDB" id="A0AAU9LLD7"/>
<comment type="caution">
    <text evidence="1">The sequence shown here is derived from an EMBL/GenBank/DDBJ whole genome shotgun (WGS) entry which is preliminary data.</text>
</comment>
<dbReference type="Gene3D" id="3.20.20.100">
    <property type="entry name" value="NADP-dependent oxidoreductase domain"/>
    <property type="match status" value="1"/>
</dbReference>
<accession>A0AAU9LLD7</accession>
<dbReference type="GO" id="GO:0010349">
    <property type="term" value="F:L-galactose dehydrogenase activity"/>
    <property type="evidence" value="ECO:0007669"/>
    <property type="project" value="TreeGrafter"/>
</dbReference>